<keyword evidence="3 8" id="KW-0863">Zinc-finger</keyword>
<comment type="caution">
    <text evidence="11">The sequence shown here is derived from an EMBL/GenBank/DDBJ whole genome shotgun (WGS) entry which is preliminary data.</text>
</comment>
<dbReference type="PANTHER" id="PTHR46179">
    <property type="entry name" value="ZINC FINGER PROTEIN"/>
    <property type="match status" value="1"/>
</dbReference>
<keyword evidence="2" id="KW-0479">Metal-binding</keyword>
<feature type="region of interest" description="Disordered" evidence="9">
    <location>
        <begin position="75"/>
        <end position="108"/>
    </location>
</feature>
<feature type="compositionally biased region" description="Basic and acidic residues" evidence="9">
    <location>
        <begin position="799"/>
        <end position="812"/>
    </location>
</feature>
<evidence type="ECO:0000259" key="10">
    <source>
        <dbReference type="PROSITE" id="PS50157"/>
    </source>
</evidence>
<accession>A0ABR4PLQ8</accession>
<dbReference type="EMBL" id="JBFCZG010000003">
    <property type="protein sequence ID" value="KAL3424271.1"/>
    <property type="molecule type" value="Genomic_DNA"/>
</dbReference>
<feature type="compositionally biased region" description="Polar residues" evidence="9">
    <location>
        <begin position="786"/>
        <end position="795"/>
    </location>
</feature>
<dbReference type="SMART" id="SM00355">
    <property type="entry name" value="ZnF_C2H2"/>
    <property type="match status" value="6"/>
</dbReference>
<gene>
    <name evidence="11" type="ORF">PVAG01_03552</name>
</gene>
<evidence type="ECO:0000256" key="5">
    <source>
        <dbReference type="ARBA" id="ARBA00023015"/>
    </source>
</evidence>
<organism evidence="11 12">
    <name type="scientific">Phlyctema vagabunda</name>
    <dbReference type="NCBI Taxonomy" id="108571"/>
    <lineage>
        <taxon>Eukaryota</taxon>
        <taxon>Fungi</taxon>
        <taxon>Dikarya</taxon>
        <taxon>Ascomycota</taxon>
        <taxon>Pezizomycotina</taxon>
        <taxon>Leotiomycetes</taxon>
        <taxon>Helotiales</taxon>
        <taxon>Dermateaceae</taxon>
        <taxon>Phlyctema</taxon>
    </lineage>
</organism>
<feature type="region of interest" description="Disordered" evidence="9">
    <location>
        <begin position="1"/>
        <end position="54"/>
    </location>
</feature>
<keyword evidence="5" id="KW-0805">Transcription regulation</keyword>
<proteinExistence type="predicted"/>
<feature type="compositionally biased region" description="Polar residues" evidence="9">
    <location>
        <begin position="397"/>
        <end position="406"/>
    </location>
</feature>
<dbReference type="PANTHER" id="PTHR46179:SF13">
    <property type="entry name" value="C2H2-TYPE DOMAIN-CONTAINING PROTEIN"/>
    <property type="match status" value="1"/>
</dbReference>
<feature type="domain" description="C2H2-type" evidence="10">
    <location>
        <begin position="614"/>
        <end position="644"/>
    </location>
</feature>
<keyword evidence="12" id="KW-1185">Reference proteome</keyword>
<feature type="region of interest" description="Disordered" evidence="9">
    <location>
        <begin position="385"/>
        <end position="423"/>
    </location>
</feature>
<evidence type="ECO:0000256" key="9">
    <source>
        <dbReference type="SAM" id="MobiDB-lite"/>
    </source>
</evidence>
<evidence type="ECO:0000256" key="8">
    <source>
        <dbReference type="PROSITE-ProRule" id="PRU00042"/>
    </source>
</evidence>
<feature type="region of interest" description="Disordered" evidence="9">
    <location>
        <begin position="742"/>
        <end position="812"/>
    </location>
</feature>
<feature type="compositionally biased region" description="Low complexity" evidence="9">
    <location>
        <begin position="757"/>
        <end position="780"/>
    </location>
</feature>
<dbReference type="Proteomes" id="UP001629113">
    <property type="component" value="Unassembled WGS sequence"/>
</dbReference>
<keyword evidence="6" id="KW-0804">Transcription</keyword>
<evidence type="ECO:0000256" key="6">
    <source>
        <dbReference type="ARBA" id="ARBA00023163"/>
    </source>
</evidence>
<name>A0ABR4PLQ8_9HELO</name>
<comment type="subcellular location">
    <subcellularLocation>
        <location evidence="1">Nucleus</location>
    </subcellularLocation>
</comment>
<dbReference type="InterPro" id="IPR051061">
    <property type="entry name" value="Zinc_finger_trans_reg"/>
</dbReference>
<dbReference type="Gene3D" id="3.30.160.60">
    <property type="entry name" value="Classic Zinc Finger"/>
    <property type="match status" value="2"/>
</dbReference>
<sequence length="872" mass="97311">MANPYSFSRDGNHSGNLYPPTPLSSRPEQGHYGFSKGMGPPALDMPPQPIEIDLNSRLLPNPSVLPSWEPGLLPSSGLGDMHSPYGSSSMGRPQQYPAESRGRGGGQDPILSWYTGNDGPWIPKGISAVTDERHPNRHQTDRVTVPFGGQYRESISSENGTLQYGVPPSDSGYGTRRSVGTASVFAGDVPEKETDCQSLTGHIGEYSPFQGLEPQESRNGDLWSHSVNPAATIPIVDTNTLYCNTCAQYVKTRSELKKHHLRHTKPFVCNVPECSRKDGFSTVNDLDRHKRSKHPHISPSTRNKAFHCIFPGCKSKDKVWPRLDNFKSHLKRVHSLGEAHLDELVKQAETNDHIAKASDQDTYQPQLDYHDSSWSAVISRDPTATWRPIENHDQGGKNPQSNSPISKQDILHEPICPPRSETVQSQDVYKAGTALDSTQITQVGFMDAVMGGSMSPETKTNEKIQFPKHIVSAGDGSVTGLNHTAFARSSLAQATNIDPAHSDQIRSPESECKVAHEAPNLESQPVVPVKELEECLKIKRHSRTESLDDVQEAVRILRDKGYTIHGPERSIPKINSGSVASNKSEKQVTCSLCQKFRGRPCELKKHMKRHDRPYGCTFLSCNKSFGSKNDWKRHENSQHYQLETWRCQEEKPEGGSCAKVCYRRQGFKDHLSKEHFISNHDIITEKLEGCRIGRNCQSRFWCGFCKKLVGLTMRGLDAWTERFNHIDDHFMGRNGYSEQRISDWTPVDSDRPKGLESITISGPSTSDDDPSPSCGSSEGSLPDVLHSSSQKTLNAQKRKAVDEQAELPRKRPKDNRVERFIACCQCDYPHLAKLHHHCTYCNDGHRFCNNCKTTSIKANLMKQETVAKGQVA</sequence>
<reference evidence="11 12" key="1">
    <citation type="submission" date="2024-06" db="EMBL/GenBank/DDBJ databases">
        <title>Complete genome of Phlyctema vagabunda strain 19-DSS-EL-015.</title>
        <authorList>
            <person name="Fiorenzani C."/>
        </authorList>
    </citation>
    <scope>NUCLEOTIDE SEQUENCE [LARGE SCALE GENOMIC DNA]</scope>
    <source>
        <strain evidence="11 12">19-DSS-EL-015</strain>
    </source>
</reference>
<evidence type="ECO:0000256" key="7">
    <source>
        <dbReference type="ARBA" id="ARBA00023242"/>
    </source>
</evidence>
<evidence type="ECO:0000313" key="12">
    <source>
        <dbReference type="Proteomes" id="UP001629113"/>
    </source>
</evidence>
<keyword evidence="4" id="KW-0862">Zinc</keyword>
<evidence type="ECO:0000256" key="4">
    <source>
        <dbReference type="ARBA" id="ARBA00022833"/>
    </source>
</evidence>
<evidence type="ECO:0000313" key="11">
    <source>
        <dbReference type="EMBL" id="KAL3424271.1"/>
    </source>
</evidence>
<dbReference type="PROSITE" id="PS50157">
    <property type="entry name" value="ZINC_FINGER_C2H2_2"/>
    <property type="match status" value="1"/>
</dbReference>
<dbReference type="InterPro" id="IPR013087">
    <property type="entry name" value="Znf_C2H2_type"/>
</dbReference>
<evidence type="ECO:0000256" key="1">
    <source>
        <dbReference type="ARBA" id="ARBA00004123"/>
    </source>
</evidence>
<evidence type="ECO:0000256" key="2">
    <source>
        <dbReference type="ARBA" id="ARBA00022723"/>
    </source>
</evidence>
<protein>
    <submittedName>
        <fullName evidence="11">C2H2 type zinc finger domain protein</fullName>
    </submittedName>
</protein>
<evidence type="ECO:0000256" key="3">
    <source>
        <dbReference type="ARBA" id="ARBA00022771"/>
    </source>
</evidence>
<dbReference type="PROSITE" id="PS00028">
    <property type="entry name" value="ZINC_FINGER_C2H2_1"/>
    <property type="match status" value="2"/>
</dbReference>
<keyword evidence="7" id="KW-0539">Nucleus</keyword>